<sequence>MECDTPMKTAGHTGEEGKAVPGNDRTPHTLRGGPSLGIVVSRNEIKEFLASRRARITPQQAGLPAYGGNRRVPGLRREEVAMLAGMSVDYYVRLERGNLSGASEAVLDSLARALQLDEAERDHLRDLARAANTTPHRRRRAPQQQTRVPPNVQRILDSMTDAPAFVRNSRLDLLAANRLGFALYAPLFADGRKPPVNMARFKFLDPRGREFFGRHWEESMNNTVALLRTEAGRDPYDKVLTDLIGELVTRSEDFRTAWARHNVRLHYTGLKHFHHPVVGDLTLAFDAMQLPAQPSLSLTAMSARPGSPDEDALKLLASWAATDEAPPRGIRTSS</sequence>
<dbReference type="CDD" id="cd00093">
    <property type="entry name" value="HTH_XRE"/>
    <property type="match status" value="1"/>
</dbReference>
<evidence type="ECO:0000313" key="4">
    <source>
        <dbReference type="Proteomes" id="UP001500282"/>
    </source>
</evidence>
<dbReference type="EMBL" id="BAAAIH010000010">
    <property type="protein sequence ID" value="GAA1265107.1"/>
    <property type="molecule type" value="Genomic_DNA"/>
</dbReference>
<dbReference type="Pfam" id="PF13560">
    <property type="entry name" value="HTH_31"/>
    <property type="match status" value="1"/>
</dbReference>
<dbReference type="Proteomes" id="UP001500282">
    <property type="component" value="Unassembled WGS sequence"/>
</dbReference>
<dbReference type="Gene3D" id="1.10.260.40">
    <property type="entry name" value="lambda repressor-like DNA-binding domains"/>
    <property type="match status" value="1"/>
</dbReference>
<accession>A0ABN1WW30</accession>
<evidence type="ECO:0000256" key="1">
    <source>
        <dbReference type="SAM" id="MobiDB-lite"/>
    </source>
</evidence>
<dbReference type="InterPro" id="IPR001387">
    <property type="entry name" value="Cro/C1-type_HTH"/>
</dbReference>
<dbReference type="PROSITE" id="PS50943">
    <property type="entry name" value="HTH_CROC1"/>
    <property type="match status" value="1"/>
</dbReference>
<proteinExistence type="predicted"/>
<organism evidence="3 4">
    <name type="scientific">Streptomyces javensis</name>
    <dbReference type="NCBI Taxonomy" id="114698"/>
    <lineage>
        <taxon>Bacteria</taxon>
        <taxon>Bacillati</taxon>
        <taxon>Actinomycetota</taxon>
        <taxon>Actinomycetes</taxon>
        <taxon>Kitasatosporales</taxon>
        <taxon>Streptomycetaceae</taxon>
        <taxon>Streptomyces</taxon>
        <taxon>Streptomyces violaceusniger group</taxon>
    </lineage>
</organism>
<reference evidence="3 4" key="1">
    <citation type="journal article" date="2019" name="Int. J. Syst. Evol. Microbiol.">
        <title>The Global Catalogue of Microorganisms (GCM) 10K type strain sequencing project: providing services to taxonomists for standard genome sequencing and annotation.</title>
        <authorList>
            <consortium name="The Broad Institute Genomics Platform"/>
            <consortium name="The Broad Institute Genome Sequencing Center for Infectious Disease"/>
            <person name="Wu L."/>
            <person name="Ma J."/>
        </authorList>
    </citation>
    <scope>NUCLEOTIDE SEQUENCE [LARGE SCALE GENOMIC DNA]</scope>
    <source>
        <strain evidence="3 4">JCM 11448</strain>
    </source>
</reference>
<dbReference type="SMART" id="SM00530">
    <property type="entry name" value="HTH_XRE"/>
    <property type="match status" value="1"/>
</dbReference>
<comment type="caution">
    <text evidence="3">The sequence shown here is derived from an EMBL/GenBank/DDBJ whole genome shotgun (WGS) entry which is preliminary data.</text>
</comment>
<dbReference type="PANTHER" id="PTHR35010:SF2">
    <property type="entry name" value="BLL4672 PROTEIN"/>
    <property type="match status" value="1"/>
</dbReference>
<evidence type="ECO:0000259" key="2">
    <source>
        <dbReference type="PROSITE" id="PS50943"/>
    </source>
</evidence>
<dbReference type="Gene3D" id="3.30.450.180">
    <property type="match status" value="1"/>
</dbReference>
<feature type="region of interest" description="Disordered" evidence="1">
    <location>
        <begin position="1"/>
        <end position="35"/>
    </location>
</feature>
<feature type="domain" description="HTH cro/C1-type" evidence="2">
    <location>
        <begin position="74"/>
        <end position="121"/>
    </location>
</feature>
<gene>
    <name evidence="3" type="ORF">GCM10009579_24400</name>
</gene>
<dbReference type="PANTHER" id="PTHR35010">
    <property type="entry name" value="BLL4672 PROTEIN-RELATED"/>
    <property type="match status" value="1"/>
</dbReference>
<dbReference type="SUPFAM" id="SSF47413">
    <property type="entry name" value="lambda repressor-like DNA-binding domains"/>
    <property type="match status" value="1"/>
</dbReference>
<evidence type="ECO:0000313" key="3">
    <source>
        <dbReference type="EMBL" id="GAA1265107.1"/>
    </source>
</evidence>
<feature type="region of interest" description="Disordered" evidence="1">
    <location>
        <begin position="129"/>
        <end position="148"/>
    </location>
</feature>
<dbReference type="Pfam" id="PF17765">
    <property type="entry name" value="MLTR_LBD"/>
    <property type="match status" value="1"/>
</dbReference>
<keyword evidence="4" id="KW-1185">Reference proteome</keyword>
<protein>
    <submittedName>
        <fullName evidence="3">Helix-turn-helix transcriptional regulator</fullName>
    </submittedName>
</protein>
<name>A0ABN1WW30_9ACTN</name>
<dbReference type="InterPro" id="IPR041413">
    <property type="entry name" value="MLTR_LBD"/>
</dbReference>
<dbReference type="InterPro" id="IPR010982">
    <property type="entry name" value="Lambda_DNA-bd_dom_sf"/>
</dbReference>